<dbReference type="EMBL" id="CM016552">
    <property type="protein sequence ID" value="TKW37130.1"/>
    <property type="molecule type" value="Genomic_DNA"/>
</dbReference>
<evidence type="ECO:0000313" key="2">
    <source>
        <dbReference type="EMBL" id="TKW37130.1"/>
    </source>
</evidence>
<dbReference type="EMBL" id="CM016552">
    <property type="protein sequence ID" value="TKW37131.1"/>
    <property type="molecule type" value="Genomic_DNA"/>
</dbReference>
<dbReference type="Gramene" id="TKW37131">
    <property type="protein sequence ID" value="TKW37131"/>
    <property type="gene ID" value="SEVIR_1G029340v2"/>
</dbReference>
<proteinExistence type="predicted"/>
<accession>A0A4U6W3S7</accession>
<evidence type="ECO:0000313" key="3">
    <source>
        <dbReference type="Proteomes" id="UP000298652"/>
    </source>
</evidence>
<reference evidence="2 3" key="1">
    <citation type="submission" date="2019-03" db="EMBL/GenBank/DDBJ databases">
        <title>WGS assembly of Setaria viridis.</title>
        <authorList>
            <person name="Huang P."/>
            <person name="Jenkins J."/>
            <person name="Grimwood J."/>
            <person name="Barry K."/>
            <person name="Healey A."/>
            <person name="Mamidi S."/>
            <person name="Sreedasyam A."/>
            <person name="Shu S."/>
            <person name="Feldman M."/>
            <person name="Wu J."/>
            <person name="Yu Y."/>
            <person name="Chen C."/>
            <person name="Johnson J."/>
            <person name="Rokhsar D."/>
            <person name="Baxter I."/>
            <person name="Schmutz J."/>
            <person name="Brutnell T."/>
            <person name="Kellogg E."/>
        </authorList>
    </citation>
    <scope>NUCLEOTIDE SEQUENCE [LARGE SCALE GENOMIC DNA]</scope>
    <source>
        <strain evidence="3">cv. A10</strain>
    </source>
</reference>
<evidence type="ECO:0000256" key="1">
    <source>
        <dbReference type="SAM" id="MobiDB-lite"/>
    </source>
</evidence>
<dbReference type="Proteomes" id="UP000298652">
    <property type="component" value="Chromosome 1"/>
</dbReference>
<organism evidence="2 3">
    <name type="scientific">Setaria viridis</name>
    <name type="common">Green bristlegrass</name>
    <name type="synonym">Setaria italica subsp. viridis</name>
    <dbReference type="NCBI Taxonomy" id="4556"/>
    <lineage>
        <taxon>Eukaryota</taxon>
        <taxon>Viridiplantae</taxon>
        <taxon>Streptophyta</taxon>
        <taxon>Embryophyta</taxon>
        <taxon>Tracheophyta</taxon>
        <taxon>Spermatophyta</taxon>
        <taxon>Magnoliopsida</taxon>
        <taxon>Liliopsida</taxon>
        <taxon>Poales</taxon>
        <taxon>Poaceae</taxon>
        <taxon>PACMAD clade</taxon>
        <taxon>Panicoideae</taxon>
        <taxon>Panicodae</taxon>
        <taxon>Paniceae</taxon>
        <taxon>Cenchrinae</taxon>
        <taxon>Setaria</taxon>
    </lineage>
</organism>
<feature type="compositionally biased region" description="Polar residues" evidence="1">
    <location>
        <begin position="9"/>
        <end position="26"/>
    </location>
</feature>
<dbReference type="AlphaFoldDB" id="A0A4U6W3S7"/>
<feature type="region of interest" description="Disordered" evidence="1">
    <location>
        <begin position="1"/>
        <end position="61"/>
    </location>
</feature>
<gene>
    <name evidence="2" type="ORF">SEVIR_1G029340v2</name>
</gene>
<feature type="region of interest" description="Disordered" evidence="1">
    <location>
        <begin position="191"/>
        <end position="239"/>
    </location>
</feature>
<protein>
    <submittedName>
        <fullName evidence="2">Uncharacterized protein</fullName>
    </submittedName>
</protein>
<dbReference type="Gramene" id="TKW37130">
    <property type="protein sequence ID" value="TKW37130"/>
    <property type="gene ID" value="SEVIR_1G029340v2"/>
</dbReference>
<name>A0A4U6W3S7_SETVI</name>
<sequence>MEDTAGVVGSSSSLPPEVTVASSLQRGQKRGAPDDEEEEDELDEADDGAPPARQLFEFLRVHPGGAADAGGAAAGASAAGQEPVDVTLRLGVGPLAGDYRGGTVDTTLRLRLGSAATPGEDDGRRFQSHGKPATGATLGAASNAEPDFDEGLVRDAMVAALFHEPTSEDEEEGFFPDDDFAMACVAATAGDGSVGSGSDDDAAGRPSSVLGLNEPCPSELPDGAPDPSDLPVPDPAAVDDDDLAAHVDERGVATETVEQRRRSSTPFDLFCSPVHVVRAPGVLIALSS</sequence>
<feature type="region of interest" description="Disordered" evidence="1">
    <location>
        <begin position="114"/>
        <end position="146"/>
    </location>
</feature>
<feature type="compositionally biased region" description="Acidic residues" evidence="1">
    <location>
        <begin position="34"/>
        <end position="47"/>
    </location>
</feature>
<keyword evidence="3" id="KW-1185">Reference proteome</keyword>